<name>A0A3P8UYN4_CYNSE</name>
<evidence type="ECO:0000256" key="4">
    <source>
        <dbReference type="SAM" id="MobiDB-lite"/>
    </source>
</evidence>
<dbReference type="PANTHER" id="PTHR11579">
    <property type="entry name" value="PROTEIN-L-ISOASPARTATE O-METHYLTRANSFERASE"/>
    <property type="match status" value="1"/>
</dbReference>
<dbReference type="KEGG" id="csem:103384702"/>
<keyword evidence="3" id="KW-0963">Cytoplasm</keyword>
<reference evidence="6" key="2">
    <citation type="submission" date="2025-08" db="UniProtKB">
        <authorList>
            <consortium name="Ensembl"/>
        </authorList>
    </citation>
    <scope>IDENTIFICATION</scope>
</reference>
<proteinExistence type="inferred from homology"/>
<evidence type="ECO:0000313" key="7">
    <source>
        <dbReference type="Proteomes" id="UP000265120"/>
    </source>
</evidence>
<feature type="chain" id="PRO_5018312669" evidence="5">
    <location>
        <begin position="19"/>
        <end position="445"/>
    </location>
</feature>
<dbReference type="InParanoid" id="A0A3P8UYN4"/>
<dbReference type="GO" id="GO:0004719">
    <property type="term" value="F:protein-L-isoaspartate (D-aspartate) O-methyltransferase activity"/>
    <property type="evidence" value="ECO:0007669"/>
    <property type="project" value="InterPro"/>
</dbReference>
<dbReference type="Ensembl" id="ENSCSET00000005404.1">
    <property type="protein sequence ID" value="ENSCSEP00000005345.1"/>
    <property type="gene ID" value="ENSCSEG00000003452.1"/>
</dbReference>
<protein>
    <submittedName>
        <fullName evidence="6">Protein-L-isoaspartate (D-aspartate) O-methyltransferase domain containing 2</fullName>
    </submittedName>
</protein>
<feature type="compositionally biased region" description="Polar residues" evidence="4">
    <location>
        <begin position="342"/>
        <end position="351"/>
    </location>
</feature>
<dbReference type="Gene3D" id="3.40.50.150">
    <property type="entry name" value="Vaccinia Virus protein VP39"/>
    <property type="match status" value="1"/>
</dbReference>
<evidence type="ECO:0000256" key="5">
    <source>
        <dbReference type="SAM" id="SignalP"/>
    </source>
</evidence>
<dbReference type="RefSeq" id="XP_008316537.1">
    <property type="nucleotide sequence ID" value="XM_008318315.2"/>
</dbReference>
<dbReference type="AlphaFoldDB" id="A0A3P8UYN4"/>
<dbReference type="Proteomes" id="UP000265120">
    <property type="component" value="Chromosome 10"/>
</dbReference>
<keyword evidence="7" id="KW-1185">Reference proteome</keyword>
<dbReference type="Pfam" id="PF01135">
    <property type="entry name" value="PCMT"/>
    <property type="match status" value="1"/>
</dbReference>
<dbReference type="InterPro" id="IPR029063">
    <property type="entry name" value="SAM-dependent_MTases_sf"/>
</dbReference>
<feature type="region of interest" description="Disordered" evidence="4">
    <location>
        <begin position="342"/>
        <end position="417"/>
    </location>
</feature>
<comment type="similarity">
    <text evidence="2">Belongs to the methyltransferase superfamily. L-isoaspartyl/D-aspartyl protein methyltransferase family.</text>
</comment>
<dbReference type="FunFam" id="3.40.50.150:FF:000015">
    <property type="entry name" value="Protein-L-isoaspartate (D-aspartate) O-methyltransferase domain-containing 1"/>
    <property type="match status" value="1"/>
</dbReference>
<evidence type="ECO:0000256" key="1">
    <source>
        <dbReference type="ARBA" id="ARBA00004496"/>
    </source>
</evidence>
<dbReference type="CDD" id="cd02440">
    <property type="entry name" value="AdoMet_MTases"/>
    <property type="match status" value="1"/>
</dbReference>
<evidence type="ECO:0000256" key="2">
    <source>
        <dbReference type="ARBA" id="ARBA00005369"/>
    </source>
</evidence>
<reference evidence="6" key="3">
    <citation type="submission" date="2025-09" db="UniProtKB">
        <authorList>
            <consortium name="Ensembl"/>
        </authorList>
    </citation>
    <scope>IDENTIFICATION</scope>
</reference>
<dbReference type="GO" id="GO:0005737">
    <property type="term" value="C:cytoplasm"/>
    <property type="evidence" value="ECO:0007669"/>
    <property type="project" value="UniProtKB-SubCell"/>
</dbReference>
<dbReference type="STRING" id="244447.ENSCSEP00000005345"/>
<reference evidence="6 7" key="1">
    <citation type="journal article" date="2014" name="Nat. Genet.">
        <title>Whole-genome sequence of a flatfish provides insights into ZW sex chromosome evolution and adaptation to a benthic lifestyle.</title>
        <authorList>
            <person name="Chen S."/>
            <person name="Zhang G."/>
            <person name="Shao C."/>
            <person name="Huang Q."/>
            <person name="Liu G."/>
            <person name="Zhang P."/>
            <person name="Song W."/>
            <person name="An N."/>
            <person name="Chalopin D."/>
            <person name="Volff J.N."/>
            <person name="Hong Y."/>
            <person name="Li Q."/>
            <person name="Sha Z."/>
            <person name="Zhou H."/>
            <person name="Xie M."/>
            <person name="Yu Q."/>
            <person name="Liu Y."/>
            <person name="Xiang H."/>
            <person name="Wang N."/>
            <person name="Wu K."/>
            <person name="Yang C."/>
            <person name="Zhou Q."/>
            <person name="Liao X."/>
            <person name="Yang L."/>
            <person name="Hu Q."/>
            <person name="Zhang J."/>
            <person name="Meng L."/>
            <person name="Jin L."/>
            <person name="Tian Y."/>
            <person name="Lian J."/>
            <person name="Yang J."/>
            <person name="Miao G."/>
            <person name="Liu S."/>
            <person name="Liang Z."/>
            <person name="Yan F."/>
            <person name="Li Y."/>
            <person name="Sun B."/>
            <person name="Zhang H."/>
            <person name="Zhang J."/>
            <person name="Zhu Y."/>
            <person name="Du M."/>
            <person name="Zhao Y."/>
            <person name="Schartl M."/>
            <person name="Tang Q."/>
            <person name="Wang J."/>
        </authorList>
    </citation>
    <scope>NUCLEOTIDE SEQUENCE</scope>
</reference>
<feature type="signal peptide" evidence="5">
    <location>
        <begin position="1"/>
        <end position="18"/>
    </location>
</feature>
<evidence type="ECO:0000256" key="3">
    <source>
        <dbReference type="ARBA" id="ARBA00022490"/>
    </source>
</evidence>
<dbReference type="SUPFAM" id="SSF53335">
    <property type="entry name" value="S-adenosyl-L-methionine-dependent methyltransferases"/>
    <property type="match status" value="1"/>
</dbReference>
<evidence type="ECO:0000313" key="6">
    <source>
        <dbReference type="Ensembl" id="ENSCSEP00000005345.1"/>
    </source>
</evidence>
<sequence>MCLCLTLFLLGFFSYLRNKRQYTEGTSPAHTSAVRMGGAVSAGEDNDDLIDNLKEAYYIRSDLVEKAFRAIDRADYYLDEYRDNAYKDLAWRHGNIHLSAPCIYSEVMEALDLHPGLSFLNLGSGTGYLSTMVGLILGPFGVNHGIELHADVIDYAYQKLDSFIKTSDSFDKFEFCEPSFVAGNCLDIPLESRQYDRVYCGAGVQKEHEDYMRNLLKIGGILVMPLEEKLTKITRTGTSTWETKKILSVSFAPLVLPKHGPNGKPKIVPLPRYEVRTLQELARICIRHTLRVTTDEKESQSRGRGSSFSVGRGLAVAGLHKYGPRFKRRRVHRRQCSIQVVATLDGNNNQGGRAVDEEEATAGERERRRQTRGTRRAAKTAEEEQEAAAAEDEVVDEEEEQEEEEEKETGELLRPQPAVNLLRERILGLPLPEPLKMYLLFYREK</sequence>
<dbReference type="FunCoup" id="A0A3P8UYN4">
    <property type="interactions" value="206"/>
</dbReference>
<comment type="subcellular location">
    <subcellularLocation>
        <location evidence="1">Cytoplasm</location>
    </subcellularLocation>
</comment>
<accession>A0A3P8UYN4</accession>
<dbReference type="PANTHER" id="PTHR11579:SF2">
    <property type="entry name" value="PROTEIN-L-ISOASPARTATE O-METHYLTRANSFERASE DOMAIN-CONTAINING PROTEIN 2"/>
    <property type="match status" value="1"/>
</dbReference>
<dbReference type="OrthoDB" id="10257972at2759"/>
<dbReference type="GeneID" id="103384702"/>
<organism evidence="6 7">
    <name type="scientific">Cynoglossus semilaevis</name>
    <name type="common">Tongue sole</name>
    <dbReference type="NCBI Taxonomy" id="244447"/>
    <lineage>
        <taxon>Eukaryota</taxon>
        <taxon>Metazoa</taxon>
        <taxon>Chordata</taxon>
        <taxon>Craniata</taxon>
        <taxon>Vertebrata</taxon>
        <taxon>Euteleostomi</taxon>
        <taxon>Actinopterygii</taxon>
        <taxon>Neopterygii</taxon>
        <taxon>Teleostei</taxon>
        <taxon>Neoteleostei</taxon>
        <taxon>Acanthomorphata</taxon>
        <taxon>Carangaria</taxon>
        <taxon>Pleuronectiformes</taxon>
        <taxon>Pleuronectoidei</taxon>
        <taxon>Cynoglossidae</taxon>
        <taxon>Cynoglossinae</taxon>
        <taxon>Cynoglossus</taxon>
    </lineage>
</organism>
<feature type="compositionally biased region" description="Basic residues" evidence="4">
    <location>
        <begin position="368"/>
        <end position="378"/>
    </location>
</feature>
<feature type="compositionally biased region" description="Acidic residues" evidence="4">
    <location>
        <begin position="383"/>
        <end position="408"/>
    </location>
</feature>
<keyword evidence="5" id="KW-0732">Signal</keyword>
<dbReference type="InterPro" id="IPR000682">
    <property type="entry name" value="PCMT"/>
</dbReference>
<dbReference type="GeneTree" id="ENSGT00950000183032"/>